<protein>
    <submittedName>
        <fullName evidence="1">Uncharacterized protein</fullName>
    </submittedName>
</protein>
<proteinExistence type="predicted"/>
<reference evidence="2" key="2">
    <citation type="submission" date="2015-01" db="EMBL/GenBank/DDBJ databases">
        <title>Evolutionary Origins and Diversification of the Mycorrhizal Mutualists.</title>
        <authorList>
            <consortium name="DOE Joint Genome Institute"/>
            <consortium name="Mycorrhizal Genomics Consortium"/>
            <person name="Kohler A."/>
            <person name="Kuo A."/>
            <person name="Nagy L.G."/>
            <person name="Floudas D."/>
            <person name="Copeland A."/>
            <person name="Barry K.W."/>
            <person name="Cichocki N."/>
            <person name="Veneault-Fourrey C."/>
            <person name="LaButti K."/>
            <person name="Lindquist E.A."/>
            <person name="Lipzen A."/>
            <person name="Lundell T."/>
            <person name="Morin E."/>
            <person name="Murat C."/>
            <person name="Riley R."/>
            <person name="Ohm R."/>
            <person name="Sun H."/>
            <person name="Tunlid A."/>
            <person name="Henrissat B."/>
            <person name="Grigoriev I.V."/>
            <person name="Hibbett D.S."/>
            <person name="Martin F."/>
        </authorList>
    </citation>
    <scope>NUCLEOTIDE SEQUENCE [LARGE SCALE GENOMIC DNA]</scope>
    <source>
        <strain evidence="2">F 1598</strain>
    </source>
</reference>
<organism evidence="1 2">
    <name type="scientific">Piloderma croceum (strain F 1598)</name>
    <dbReference type="NCBI Taxonomy" id="765440"/>
    <lineage>
        <taxon>Eukaryota</taxon>
        <taxon>Fungi</taxon>
        <taxon>Dikarya</taxon>
        <taxon>Basidiomycota</taxon>
        <taxon>Agaricomycotina</taxon>
        <taxon>Agaricomycetes</taxon>
        <taxon>Agaricomycetidae</taxon>
        <taxon>Atheliales</taxon>
        <taxon>Atheliaceae</taxon>
        <taxon>Piloderma</taxon>
    </lineage>
</organism>
<evidence type="ECO:0000313" key="2">
    <source>
        <dbReference type="Proteomes" id="UP000054166"/>
    </source>
</evidence>
<evidence type="ECO:0000313" key="1">
    <source>
        <dbReference type="EMBL" id="KIM71550.1"/>
    </source>
</evidence>
<gene>
    <name evidence="1" type="ORF">PILCRDRAFT_16967</name>
</gene>
<keyword evidence="2" id="KW-1185">Reference proteome</keyword>
<dbReference type="HOGENOM" id="CLU_2723107_0_0_1"/>
<dbReference type="AlphaFoldDB" id="A0A0C3EFW4"/>
<name>A0A0C3EFW4_PILCF</name>
<reference evidence="1 2" key="1">
    <citation type="submission" date="2014-04" db="EMBL/GenBank/DDBJ databases">
        <authorList>
            <consortium name="DOE Joint Genome Institute"/>
            <person name="Kuo A."/>
            <person name="Tarkka M."/>
            <person name="Buscot F."/>
            <person name="Kohler A."/>
            <person name="Nagy L.G."/>
            <person name="Floudas D."/>
            <person name="Copeland A."/>
            <person name="Barry K.W."/>
            <person name="Cichocki N."/>
            <person name="Veneault-Fourrey C."/>
            <person name="LaButti K."/>
            <person name="Lindquist E.A."/>
            <person name="Lipzen A."/>
            <person name="Lundell T."/>
            <person name="Morin E."/>
            <person name="Murat C."/>
            <person name="Sun H."/>
            <person name="Tunlid A."/>
            <person name="Henrissat B."/>
            <person name="Grigoriev I.V."/>
            <person name="Hibbett D.S."/>
            <person name="Martin F."/>
            <person name="Nordberg H.P."/>
            <person name="Cantor M.N."/>
            <person name="Hua S.X."/>
        </authorList>
    </citation>
    <scope>NUCLEOTIDE SEQUENCE [LARGE SCALE GENOMIC DNA]</scope>
    <source>
        <strain evidence="1 2">F 1598</strain>
    </source>
</reference>
<dbReference type="Proteomes" id="UP000054166">
    <property type="component" value="Unassembled WGS sequence"/>
</dbReference>
<sequence length="72" mass="8105">MEGNVIGFFSRGRRHDTLRALVGAPPLNNGGAFNASFHVYRTVYLVKQHPGHSVGQRLGFMILCIPWYMVMD</sequence>
<dbReference type="EMBL" id="KN833278">
    <property type="protein sequence ID" value="KIM71550.1"/>
    <property type="molecule type" value="Genomic_DNA"/>
</dbReference>
<accession>A0A0C3EFW4</accession>
<dbReference type="InParanoid" id="A0A0C3EFW4"/>